<keyword evidence="6" id="KW-0472">Membrane</keyword>
<dbReference type="GO" id="GO:0005783">
    <property type="term" value="C:endoplasmic reticulum"/>
    <property type="evidence" value="ECO:0007669"/>
    <property type="project" value="TreeGrafter"/>
</dbReference>
<evidence type="ECO:0000256" key="2">
    <source>
        <dbReference type="ARBA" id="ARBA00022676"/>
    </source>
</evidence>
<protein>
    <submittedName>
        <fullName evidence="9">O-linked-mannose beta-1,4-N-acetylglucosaminyltransferase 2</fullName>
    </submittedName>
</protein>
<name>A0A6S7ISV1_PARCT</name>
<keyword evidence="3" id="KW-0808">Transferase</keyword>
<comment type="subcellular location">
    <subcellularLocation>
        <location evidence="1">Membrane</location>
        <topology evidence="1">Single-pass membrane protein</topology>
    </subcellularLocation>
</comment>
<sequence length="579" mass="67398">MSWLFWYCIISHCIFTLILYKLTENVNNPAVKLRKDTNRDCLERKDHSIPQNRLNTLVQESSLWCDGVERSERLCKFRNLYYSPWLREFIFFHGESSVVQGVPDKRCSPALLDLSSINDHNLQYFNFQDAPVSALKYFSEIVHIDHPSLLFHRFNPENIMHVIHDDLLPLFYTLRQYFQDFKQQNKPFNMEVQIIFMEGREEGPYFELYKLFSNRKPILLTYLLSKSNKSLVCFRDVMVGISKSTTWYDYGFHIPQGPIPNHRPDGSIIQQFTEYVTNKLGTTSKSKDSNYVILFSRESNRLILNELQLTFSIATTFNLRVVRLSLETNRLGEIIKQIQGSVGIIGMHGSILVLSMFLSPGGFVIELFPYAINPQNYTPYKTLAEIMDITYTSWQNNIKNNTVVYPNRTKSEGGIMYLDSEMQTTILNTNEVPRHLCCNNPYWLFRIYQDTIVDIPTFMEVMKNALNGSKQAQKRDYVKKYPGKITNVLCKSLESETGVGIFVSWNISWNMQFYDQSKVSSEVWIQDVLDENYMAYSLQGITQHTFDEKIKYDTSYSVWVRGVINGNTGPFSHVCTCST</sequence>
<comment type="caution">
    <text evidence="9">The sequence shown here is derived from an EMBL/GenBank/DDBJ whole genome shotgun (WGS) entry which is preliminary data.</text>
</comment>
<keyword evidence="10" id="KW-1185">Reference proteome</keyword>
<evidence type="ECO:0000256" key="6">
    <source>
        <dbReference type="ARBA" id="ARBA00023136"/>
    </source>
</evidence>
<dbReference type="PANTHER" id="PTHR20961:SF38">
    <property type="entry name" value="PROTEIN O-LINKED-MANNOSE BETA-1,4-N-ACETYLGLUCOSAMINYLTRANSFERASE 2"/>
    <property type="match status" value="1"/>
</dbReference>
<evidence type="ECO:0000256" key="7">
    <source>
        <dbReference type="ARBA" id="ARBA00023180"/>
    </source>
</evidence>
<organism evidence="9 10">
    <name type="scientific">Paramuricea clavata</name>
    <name type="common">Red gorgonian</name>
    <name type="synonym">Violescent sea-whip</name>
    <dbReference type="NCBI Taxonomy" id="317549"/>
    <lineage>
        <taxon>Eukaryota</taxon>
        <taxon>Metazoa</taxon>
        <taxon>Cnidaria</taxon>
        <taxon>Anthozoa</taxon>
        <taxon>Octocorallia</taxon>
        <taxon>Malacalcyonacea</taxon>
        <taxon>Plexauridae</taxon>
        <taxon>Paramuricea</taxon>
    </lineage>
</organism>
<keyword evidence="2" id="KW-0328">Glycosyltransferase</keyword>
<dbReference type="PANTHER" id="PTHR20961">
    <property type="entry name" value="GLYCOSYLTRANSFERASE"/>
    <property type="match status" value="1"/>
</dbReference>
<accession>A0A6S7ISV1</accession>
<evidence type="ECO:0000256" key="3">
    <source>
        <dbReference type="ARBA" id="ARBA00022679"/>
    </source>
</evidence>
<feature type="domain" description="Glycosyltransferase 61 catalytic" evidence="8">
    <location>
        <begin position="254"/>
        <end position="362"/>
    </location>
</feature>
<evidence type="ECO:0000313" key="10">
    <source>
        <dbReference type="Proteomes" id="UP001152795"/>
    </source>
</evidence>
<dbReference type="InterPro" id="IPR049625">
    <property type="entry name" value="Glyco_transf_61_cat"/>
</dbReference>
<dbReference type="InterPro" id="IPR007657">
    <property type="entry name" value="Glycosyltransferase_61"/>
</dbReference>
<dbReference type="GO" id="GO:0035269">
    <property type="term" value="P:protein O-linked glycosylation via mannose"/>
    <property type="evidence" value="ECO:0007669"/>
    <property type="project" value="TreeGrafter"/>
</dbReference>
<dbReference type="AlphaFoldDB" id="A0A6S7ISV1"/>
<evidence type="ECO:0000256" key="1">
    <source>
        <dbReference type="ARBA" id="ARBA00004167"/>
    </source>
</evidence>
<proteinExistence type="predicted"/>
<dbReference type="OrthoDB" id="529273at2759"/>
<dbReference type="EMBL" id="CACRXK020011089">
    <property type="protein sequence ID" value="CAB4020713.1"/>
    <property type="molecule type" value="Genomic_DNA"/>
</dbReference>
<dbReference type="GO" id="GO:0016020">
    <property type="term" value="C:membrane"/>
    <property type="evidence" value="ECO:0007669"/>
    <property type="project" value="UniProtKB-SubCell"/>
</dbReference>
<evidence type="ECO:0000256" key="5">
    <source>
        <dbReference type="ARBA" id="ARBA00022989"/>
    </source>
</evidence>
<dbReference type="GO" id="GO:0097363">
    <property type="term" value="F:protein O-acetylglucosaminyltransferase activity"/>
    <property type="evidence" value="ECO:0007669"/>
    <property type="project" value="TreeGrafter"/>
</dbReference>
<dbReference type="Pfam" id="PF04577">
    <property type="entry name" value="Glyco_transf_61"/>
    <property type="match status" value="1"/>
</dbReference>
<gene>
    <name evidence="9" type="ORF">PACLA_8A007192</name>
</gene>
<keyword evidence="7" id="KW-0325">Glycoprotein</keyword>
<evidence type="ECO:0000313" key="9">
    <source>
        <dbReference type="EMBL" id="CAB4020713.1"/>
    </source>
</evidence>
<evidence type="ECO:0000256" key="4">
    <source>
        <dbReference type="ARBA" id="ARBA00022692"/>
    </source>
</evidence>
<dbReference type="Proteomes" id="UP001152795">
    <property type="component" value="Unassembled WGS sequence"/>
</dbReference>
<reference evidence="9" key="1">
    <citation type="submission" date="2020-04" db="EMBL/GenBank/DDBJ databases">
        <authorList>
            <person name="Alioto T."/>
            <person name="Alioto T."/>
            <person name="Gomez Garrido J."/>
        </authorList>
    </citation>
    <scope>NUCLEOTIDE SEQUENCE</scope>
    <source>
        <strain evidence="9">A484AB</strain>
    </source>
</reference>
<keyword evidence="4" id="KW-0812">Transmembrane</keyword>
<keyword evidence="5" id="KW-1133">Transmembrane helix</keyword>
<evidence type="ECO:0000259" key="8">
    <source>
        <dbReference type="Pfam" id="PF04577"/>
    </source>
</evidence>